<evidence type="ECO:0000313" key="1">
    <source>
        <dbReference type="EMBL" id="CAB4614514.1"/>
    </source>
</evidence>
<dbReference type="PANTHER" id="PTHR33515">
    <property type="entry name" value="RIBOSOME-BINDING FACTOR A, CHLOROPLASTIC-RELATED"/>
    <property type="match status" value="1"/>
</dbReference>
<dbReference type="Pfam" id="PF02033">
    <property type="entry name" value="RBFA"/>
    <property type="match status" value="1"/>
</dbReference>
<accession>A0A6J6HTU7</accession>
<protein>
    <submittedName>
        <fullName evidence="1">Unannotated protein</fullName>
    </submittedName>
</protein>
<organism evidence="1">
    <name type="scientific">freshwater metagenome</name>
    <dbReference type="NCBI Taxonomy" id="449393"/>
    <lineage>
        <taxon>unclassified sequences</taxon>
        <taxon>metagenomes</taxon>
        <taxon>ecological metagenomes</taxon>
    </lineage>
</organism>
<dbReference type="NCBIfam" id="TIGR00082">
    <property type="entry name" value="rbfA"/>
    <property type="match status" value="1"/>
</dbReference>
<dbReference type="InterPro" id="IPR000238">
    <property type="entry name" value="RbfA"/>
</dbReference>
<dbReference type="GO" id="GO:0005829">
    <property type="term" value="C:cytosol"/>
    <property type="evidence" value="ECO:0007669"/>
    <property type="project" value="TreeGrafter"/>
</dbReference>
<dbReference type="EMBL" id="CAFBQV010000047">
    <property type="protein sequence ID" value="CAB5062203.1"/>
    <property type="molecule type" value="Genomic_DNA"/>
</dbReference>
<dbReference type="GO" id="GO:0043024">
    <property type="term" value="F:ribosomal small subunit binding"/>
    <property type="evidence" value="ECO:0007669"/>
    <property type="project" value="TreeGrafter"/>
</dbReference>
<dbReference type="InterPro" id="IPR023799">
    <property type="entry name" value="RbfA_dom_sf"/>
</dbReference>
<proteinExistence type="inferred from homology"/>
<gene>
    <name evidence="1" type="ORF">UFOPK1826_01474</name>
    <name evidence="2" type="ORF">UFOPK4345_00430</name>
</gene>
<dbReference type="Gene3D" id="3.30.300.20">
    <property type="match status" value="1"/>
</dbReference>
<dbReference type="InterPro" id="IPR015946">
    <property type="entry name" value="KH_dom-like_a/b"/>
</dbReference>
<sequence length="141" mass="16580">MAKQRRRPKPTRTDTRRRFARTARLSETLREVIADELSKIDDDRLGFVTITSVDVDSEMNRGIVYYDSIQGEDGDEQILEALNEYRKRLQSVIADQVRARRTPILQFRPDDAIRAAQRIDEVLRQDEIRRKELFGDKKSED</sequence>
<dbReference type="GO" id="GO:0006364">
    <property type="term" value="P:rRNA processing"/>
    <property type="evidence" value="ECO:0007669"/>
    <property type="project" value="InterPro"/>
</dbReference>
<name>A0A6J6HTU7_9ZZZZ</name>
<dbReference type="AlphaFoldDB" id="A0A6J6HTU7"/>
<evidence type="ECO:0000313" key="2">
    <source>
        <dbReference type="EMBL" id="CAB5062203.1"/>
    </source>
</evidence>
<reference evidence="1" key="1">
    <citation type="submission" date="2020-05" db="EMBL/GenBank/DDBJ databases">
        <authorList>
            <person name="Chiriac C."/>
            <person name="Salcher M."/>
            <person name="Ghai R."/>
            <person name="Kavagutti S V."/>
        </authorList>
    </citation>
    <scope>NUCLEOTIDE SEQUENCE</scope>
</reference>
<dbReference type="SUPFAM" id="SSF89919">
    <property type="entry name" value="Ribosome-binding factor A, RbfA"/>
    <property type="match status" value="1"/>
</dbReference>
<dbReference type="HAMAP" id="MF_00003">
    <property type="entry name" value="RbfA"/>
    <property type="match status" value="1"/>
</dbReference>
<dbReference type="PANTHER" id="PTHR33515:SF1">
    <property type="entry name" value="RIBOSOME-BINDING FACTOR A, CHLOROPLASTIC-RELATED"/>
    <property type="match status" value="1"/>
</dbReference>
<dbReference type="EMBL" id="CAEZUN010000246">
    <property type="protein sequence ID" value="CAB4614514.1"/>
    <property type="molecule type" value="Genomic_DNA"/>
</dbReference>